<organism evidence="2 3">
    <name type="scientific">Tetragenococcus halophilus</name>
    <name type="common">Pediococcus halophilus</name>
    <dbReference type="NCBI Taxonomy" id="51669"/>
    <lineage>
        <taxon>Bacteria</taxon>
        <taxon>Bacillati</taxon>
        <taxon>Bacillota</taxon>
        <taxon>Bacilli</taxon>
        <taxon>Lactobacillales</taxon>
        <taxon>Enterococcaceae</taxon>
        <taxon>Tetragenococcus</taxon>
    </lineage>
</organism>
<evidence type="ECO:0000313" key="3">
    <source>
        <dbReference type="Proteomes" id="UP000427886"/>
    </source>
</evidence>
<feature type="domain" description="HTH cro/C1-type" evidence="1">
    <location>
        <begin position="16"/>
        <end position="72"/>
    </location>
</feature>
<gene>
    <name evidence="2" type="ORF">GLW17_08775</name>
</gene>
<dbReference type="CDD" id="cd00093">
    <property type="entry name" value="HTH_XRE"/>
    <property type="match status" value="1"/>
</dbReference>
<evidence type="ECO:0000259" key="1">
    <source>
        <dbReference type="PROSITE" id="PS50943"/>
    </source>
</evidence>
<dbReference type="Gene3D" id="1.10.260.40">
    <property type="entry name" value="lambda repressor-like DNA-binding domains"/>
    <property type="match status" value="1"/>
</dbReference>
<reference evidence="2 3" key="1">
    <citation type="submission" date="2019-11" db="EMBL/GenBank/DDBJ databases">
        <authorList>
            <person name="Kim E."/>
            <person name="Lee J."/>
            <person name="Jeon K."/>
            <person name="Lee Y."/>
        </authorList>
    </citation>
    <scope>NUCLEOTIDE SEQUENCE [LARGE SCALE GENOMIC DNA]</scope>
    <source>
        <strain evidence="2 3">YJ1</strain>
    </source>
</reference>
<dbReference type="GO" id="GO:0003677">
    <property type="term" value="F:DNA binding"/>
    <property type="evidence" value="ECO:0007669"/>
    <property type="project" value="InterPro"/>
</dbReference>
<dbReference type="KEGG" id="tey:GLW17_08775"/>
<dbReference type="AlphaFoldDB" id="A0AB37D592"/>
<dbReference type="Proteomes" id="UP000427886">
    <property type="component" value="Chromosome"/>
</dbReference>
<name>A0AB37D592_TETHA</name>
<dbReference type="Pfam" id="PF01381">
    <property type="entry name" value="HTH_3"/>
    <property type="match status" value="1"/>
</dbReference>
<proteinExistence type="predicted"/>
<sequence length="209" mass="24970">MPRKKYEEAIETGKRIRLARIENDYSMEQLGERLTPPASKGAVSNWENGYNLPNDDRVTQLCDVLDISRNFLLNGEYMARDIHIMPPKERRKFFASIDERINKTTDNYIKELKLLIYSLDIEEMSLAEINFLIQSFYFMYNSTKTDKSEALISLIATLRQLNEMYNQYIDEELTNDQKIKNLKWYKEDLEKEIPIWLNEMYEHFISRLN</sequence>
<dbReference type="EMBL" id="CP046246">
    <property type="protein sequence ID" value="QGP76880.1"/>
    <property type="molecule type" value="Genomic_DNA"/>
</dbReference>
<accession>A0AB37D592</accession>
<dbReference type="SMART" id="SM00530">
    <property type="entry name" value="HTH_XRE"/>
    <property type="match status" value="1"/>
</dbReference>
<dbReference type="InterPro" id="IPR001387">
    <property type="entry name" value="Cro/C1-type_HTH"/>
</dbReference>
<dbReference type="InterPro" id="IPR010982">
    <property type="entry name" value="Lambda_DNA-bd_dom_sf"/>
</dbReference>
<dbReference type="RefSeq" id="WP_155224613.1">
    <property type="nucleotide sequence ID" value="NZ_CP046246.1"/>
</dbReference>
<dbReference type="SUPFAM" id="SSF47413">
    <property type="entry name" value="lambda repressor-like DNA-binding domains"/>
    <property type="match status" value="1"/>
</dbReference>
<evidence type="ECO:0000313" key="2">
    <source>
        <dbReference type="EMBL" id="QGP76880.1"/>
    </source>
</evidence>
<dbReference type="PROSITE" id="PS50943">
    <property type="entry name" value="HTH_CROC1"/>
    <property type="match status" value="1"/>
</dbReference>
<protein>
    <submittedName>
        <fullName evidence="2">Helix-turn-helix domain-containing protein</fullName>
    </submittedName>
</protein>